<evidence type="ECO:0000313" key="1">
    <source>
        <dbReference type="EMBL" id="MCP1246000.1"/>
    </source>
</evidence>
<dbReference type="EMBL" id="JAMYZR010000009">
    <property type="protein sequence ID" value="MCP1246000.1"/>
    <property type="molecule type" value="Genomic_DNA"/>
</dbReference>
<evidence type="ECO:0000313" key="2">
    <source>
        <dbReference type="Proteomes" id="UP001523543"/>
    </source>
</evidence>
<protein>
    <submittedName>
        <fullName evidence="1">Uncharacterized protein</fullName>
    </submittedName>
</protein>
<comment type="caution">
    <text evidence="1">The sequence shown here is derived from an EMBL/GenBank/DDBJ whole genome shotgun (WGS) entry which is preliminary data.</text>
</comment>
<proteinExistence type="predicted"/>
<sequence length="145" mass="15954">MLPTQANGPVGQLDNGCTYHVERNSFDFVLVEKRKSAPANAERRMPYTFTAEHKSVSILQDMHEGVITASPAELRQEQAQDVVSYIAEHFIQQKPTILNAIKLKEEVEKLIGCMVTELRPNTGTPGMNTEEGAPVVFNANNAEGG</sequence>
<organism evidence="1 2">
    <name type="scientific">Acetobacter cerevisiae</name>
    <dbReference type="NCBI Taxonomy" id="178900"/>
    <lineage>
        <taxon>Bacteria</taxon>
        <taxon>Pseudomonadati</taxon>
        <taxon>Pseudomonadota</taxon>
        <taxon>Alphaproteobacteria</taxon>
        <taxon>Acetobacterales</taxon>
        <taxon>Acetobacteraceae</taxon>
        <taxon>Acetobacter</taxon>
    </lineage>
</organism>
<reference evidence="1 2" key="1">
    <citation type="submission" date="2022-06" db="EMBL/GenBank/DDBJ databases">
        <title>Acetobacer genomes from food samples.</title>
        <authorList>
            <person name="Sombolestani A."/>
        </authorList>
    </citation>
    <scope>NUCLEOTIDE SEQUENCE [LARGE SCALE GENOMIC DNA]</scope>
    <source>
        <strain evidence="1 2">R-83281</strain>
    </source>
</reference>
<dbReference type="RefSeq" id="WP_253550247.1">
    <property type="nucleotide sequence ID" value="NZ_JAMYZR010000009.1"/>
</dbReference>
<name>A0ABT1ERK1_9PROT</name>
<gene>
    <name evidence="1" type="ORF">NKW54_08610</name>
</gene>
<dbReference type="Proteomes" id="UP001523543">
    <property type="component" value="Unassembled WGS sequence"/>
</dbReference>
<keyword evidence="2" id="KW-1185">Reference proteome</keyword>
<accession>A0ABT1ERK1</accession>